<dbReference type="OrthoDB" id="5463544at2"/>
<dbReference type="AlphaFoldDB" id="A0A857FTF7"/>
<evidence type="ECO:0000313" key="1">
    <source>
        <dbReference type="EMBL" id="QHC36460.1"/>
    </source>
</evidence>
<evidence type="ECO:0008006" key="3">
    <source>
        <dbReference type="Google" id="ProtNLM"/>
    </source>
</evidence>
<dbReference type="EMBL" id="CP041348">
    <property type="protein sequence ID" value="QHC36460.1"/>
    <property type="molecule type" value="Genomic_DNA"/>
</dbReference>
<accession>A0A857FTF7</accession>
<gene>
    <name evidence="1" type="ORF">FMA36_13985</name>
</gene>
<protein>
    <recommendedName>
        <fullName evidence="3">Phage tail protein</fullName>
    </recommendedName>
</protein>
<reference evidence="1 2" key="1">
    <citation type="journal article" date="2020" name="Carbohydr. Polym.">
        <title>Characterization and optimization of production of bacterial cellulose from strain CGMCC 17276 based on whole-genome analysis.</title>
        <authorList>
            <person name="Lu T."/>
            <person name="Gao H."/>
            <person name="Liao B."/>
            <person name="Wu J."/>
            <person name="Zhang W."/>
            <person name="Huang J."/>
            <person name="Liu M."/>
            <person name="Huang J."/>
            <person name="Chang Z."/>
            <person name="Jin M."/>
            <person name="Yi Z."/>
            <person name="Jiang D."/>
        </authorList>
    </citation>
    <scope>NUCLEOTIDE SEQUENCE [LARGE SCALE GENOMIC DNA]</scope>
    <source>
        <strain evidence="1 2">CGMCC 17276</strain>
    </source>
</reference>
<organism evidence="1 2">
    <name type="scientific">Komagataeibacter xylinus</name>
    <name type="common">Gluconacetobacter xylinus</name>
    <dbReference type="NCBI Taxonomy" id="28448"/>
    <lineage>
        <taxon>Bacteria</taxon>
        <taxon>Pseudomonadati</taxon>
        <taxon>Pseudomonadota</taxon>
        <taxon>Alphaproteobacteria</taxon>
        <taxon>Acetobacterales</taxon>
        <taxon>Acetobacteraceae</taxon>
        <taxon>Komagataeibacter</taxon>
    </lineage>
</organism>
<dbReference type="InterPro" id="IPR019596">
    <property type="entry name" value="Phage_Mu_GpM_tail_tub"/>
</dbReference>
<evidence type="ECO:0000313" key="2">
    <source>
        <dbReference type="Proteomes" id="UP000464674"/>
    </source>
</evidence>
<dbReference type="RefSeq" id="WP_159262933.1">
    <property type="nucleotide sequence ID" value="NZ_CP041348.1"/>
</dbReference>
<sequence>MANMRRAGVAEGFINGVSYDITETRYSPTKWVRETLKGQNGIHGYSEMPQQARIVLSIRDAGGMTVGDFSEMVDEEVQLVLANGKTVGGSGMWCTEAIEVNTVEATMEVTFEGVSVTETTTS</sequence>
<dbReference type="Pfam" id="PF10618">
    <property type="entry name" value="Tail_tube"/>
    <property type="match status" value="1"/>
</dbReference>
<proteinExistence type="predicted"/>
<dbReference type="Proteomes" id="UP000464674">
    <property type="component" value="Chromosome"/>
</dbReference>
<name>A0A857FTF7_KOMXY</name>